<protein>
    <submittedName>
        <fullName evidence="2">Uncharacterized protein</fullName>
    </submittedName>
</protein>
<accession>A0ABU6QRY6</accession>
<organism evidence="2 3">
    <name type="scientific">Stylosanthes scabra</name>
    <dbReference type="NCBI Taxonomy" id="79078"/>
    <lineage>
        <taxon>Eukaryota</taxon>
        <taxon>Viridiplantae</taxon>
        <taxon>Streptophyta</taxon>
        <taxon>Embryophyta</taxon>
        <taxon>Tracheophyta</taxon>
        <taxon>Spermatophyta</taxon>
        <taxon>Magnoliopsida</taxon>
        <taxon>eudicotyledons</taxon>
        <taxon>Gunneridae</taxon>
        <taxon>Pentapetalae</taxon>
        <taxon>rosids</taxon>
        <taxon>fabids</taxon>
        <taxon>Fabales</taxon>
        <taxon>Fabaceae</taxon>
        <taxon>Papilionoideae</taxon>
        <taxon>50 kb inversion clade</taxon>
        <taxon>dalbergioids sensu lato</taxon>
        <taxon>Dalbergieae</taxon>
        <taxon>Pterocarpus clade</taxon>
        <taxon>Stylosanthes</taxon>
    </lineage>
</organism>
<evidence type="ECO:0000256" key="1">
    <source>
        <dbReference type="SAM" id="MobiDB-lite"/>
    </source>
</evidence>
<dbReference type="EMBL" id="JASCZI010000926">
    <property type="protein sequence ID" value="MED6113824.1"/>
    <property type="molecule type" value="Genomic_DNA"/>
</dbReference>
<feature type="region of interest" description="Disordered" evidence="1">
    <location>
        <begin position="67"/>
        <end position="89"/>
    </location>
</feature>
<feature type="compositionally biased region" description="Low complexity" evidence="1">
    <location>
        <begin position="67"/>
        <end position="84"/>
    </location>
</feature>
<dbReference type="Proteomes" id="UP001341840">
    <property type="component" value="Unassembled WGS sequence"/>
</dbReference>
<evidence type="ECO:0000313" key="2">
    <source>
        <dbReference type="EMBL" id="MED6113824.1"/>
    </source>
</evidence>
<reference evidence="2 3" key="1">
    <citation type="journal article" date="2023" name="Plants (Basel)">
        <title>Bridging the Gap: Combining Genomics and Transcriptomics Approaches to Understand Stylosanthes scabra, an Orphan Legume from the Brazilian Caatinga.</title>
        <authorList>
            <person name="Ferreira-Neto J.R.C."/>
            <person name="da Silva M.D."/>
            <person name="Binneck E."/>
            <person name="de Melo N.F."/>
            <person name="da Silva R.H."/>
            <person name="de Melo A.L.T.M."/>
            <person name="Pandolfi V."/>
            <person name="Bustamante F.O."/>
            <person name="Brasileiro-Vidal A.C."/>
            <person name="Benko-Iseppon A.M."/>
        </authorList>
    </citation>
    <scope>NUCLEOTIDE SEQUENCE [LARGE SCALE GENOMIC DNA]</scope>
    <source>
        <tissue evidence="2">Leaves</tissue>
    </source>
</reference>
<keyword evidence="3" id="KW-1185">Reference proteome</keyword>
<gene>
    <name evidence="2" type="ORF">PIB30_074449</name>
</gene>
<feature type="region of interest" description="Disordered" evidence="1">
    <location>
        <begin position="1"/>
        <end position="32"/>
    </location>
</feature>
<name>A0ABU6QRY6_9FABA</name>
<sequence length="216" mass="24704">MVNKNQSHQQRYQPPPQRQQPLQPQQPPMDDFRLFLQEQRVYQKQQATQMANLTEILAGLVTQNINNTPTSSQPSSSSGIPSQPLQNSKGSINAISFHEDSLEHKVTDDDEEEFLKMLEEISTKDDAKESIRSKGFMKKNQEGRIVASGVASRLHKHQQKLPTQQESCPRNKWSCARSFLMPAKLLAQEMMVHTLEVEFQVFGPRPRPFEAQIHSI</sequence>
<evidence type="ECO:0000313" key="3">
    <source>
        <dbReference type="Proteomes" id="UP001341840"/>
    </source>
</evidence>
<comment type="caution">
    <text evidence="2">The sequence shown here is derived from an EMBL/GenBank/DDBJ whole genome shotgun (WGS) entry which is preliminary data.</text>
</comment>
<proteinExistence type="predicted"/>